<organism evidence="1 2">
    <name type="scientific">Salmonella enterica subsp. enterica serovar Urbana str. R8-2977</name>
    <dbReference type="NCBI Taxonomy" id="913084"/>
    <lineage>
        <taxon>Bacteria</taxon>
        <taxon>Pseudomonadati</taxon>
        <taxon>Pseudomonadota</taxon>
        <taxon>Gammaproteobacteria</taxon>
        <taxon>Enterobacterales</taxon>
        <taxon>Enterobacteriaceae</taxon>
        <taxon>Salmonella</taxon>
    </lineage>
</organism>
<dbReference type="Proteomes" id="UP000004776">
    <property type="component" value="Unassembled WGS sequence"/>
</dbReference>
<name>G5S5I3_SALET</name>
<dbReference type="AlphaFoldDB" id="G5S5I3"/>
<evidence type="ECO:0000313" key="2">
    <source>
        <dbReference type="Proteomes" id="UP000004776"/>
    </source>
</evidence>
<comment type="caution">
    <text evidence="1">The sequence shown here is derived from an EMBL/GenBank/DDBJ whole genome shotgun (WGS) entry which is preliminary data.</text>
</comment>
<evidence type="ECO:0000313" key="1">
    <source>
        <dbReference type="EMBL" id="EHC95728.1"/>
    </source>
</evidence>
<dbReference type="EMBL" id="AFCW01002489">
    <property type="protein sequence ID" value="EHC95728.1"/>
    <property type="molecule type" value="Genomic_DNA"/>
</dbReference>
<gene>
    <name evidence="1" type="ORF">LTSEURB_6792</name>
</gene>
<reference evidence="1 2" key="1">
    <citation type="journal article" date="2011" name="BMC Genomics">
        <title>Genome sequencing reveals diversification of virulence factor content and possible host adaptation in distinct subpopulations of Salmonella enterica.</title>
        <authorList>
            <person name="den Bakker H.C."/>
            <person name="Moreno Switt A.I."/>
            <person name="Govoni G."/>
            <person name="Cummings C.A."/>
            <person name="Ranieri M.L."/>
            <person name="Degoricija L."/>
            <person name="Hoelzer K."/>
            <person name="Rodriguez-Rivera L.D."/>
            <person name="Brown S."/>
            <person name="Bolchacova E."/>
            <person name="Furtado M.R."/>
            <person name="Wiedmann M."/>
        </authorList>
    </citation>
    <scope>NUCLEOTIDE SEQUENCE [LARGE SCALE GENOMIC DNA]</scope>
    <source>
        <strain evidence="1 2">R8-2977</strain>
    </source>
</reference>
<protein>
    <submittedName>
        <fullName evidence="1">Uncharacterized protein</fullName>
    </submittedName>
</protein>
<accession>G5S5I3</accession>
<proteinExistence type="predicted"/>
<sequence>MKVTRTDLFHGNTQLDYPVFFSRYRETHRHEKDSLYRRKDAPS</sequence>